<dbReference type="GO" id="GO:0006974">
    <property type="term" value="P:DNA damage response"/>
    <property type="evidence" value="ECO:0007669"/>
    <property type="project" value="TreeGrafter"/>
</dbReference>
<evidence type="ECO:0000256" key="1">
    <source>
        <dbReference type="SAM" id="MobiDB-lite"/>
    </source>
</evidence>
<evidence type="ECO:0000313" key="3">
    <source>
        <dbReference type="Proteomes" id="UP000253273"/>
    </source>
</evidence>
<protein>
    <submittedName>
        <fullName evidence="2">DUF541 domain-containing protein</fullName>
    </submittedName>
</protein>
<dbReference type="Proteomes" id="UP000253273">
    <property type="component" value="Chromosome"/>
</dbReference>
<sequence>MCYKPIRSSGINPPAIRFQPRPRYVSQTAVCVFTRALPVAADGATMRRQTLATLGVALLLALAGCSAGPESPGAAVSTPTDSQPATDAESTIRVAGSGSADAEPNQAVVRVAVVAVGSDAATARQRLAENTSRMRTALDRIGVGDGQITTERYDIYQDRRRPREEGAEPRVQYRASHDFEITVTDPDDVGEVIDTAVRNGATEINDVSFTLSTERRRTLERRARSAAMADARSKASALATDANLTVTGVRVIRTGSSGAPRYADAGGAATATAAPTPAAPSDLESGPVTVTTTIQVVYEAGPRTNATA</sequence>
<reference evidence="2 3" key="1">
    <citation type="submission" date="2018-07" db="EMBL/GenBank/DDBJ databases">
        <title>Genome sequences of Haloplanus sp. CBA1113.</title>
        <authorList>
            <person name="Kim Y.B."/>
            <person name="Roh S.W."/>
        </authorList>
    </citation>
    <scope>NUCLEOTIDE SEQUENCE [LARGE SCALE GENOMIC DNA]</scope>
    <source>
        <strain evidence="2 3">CBA1113</strain>
    </source>
</reference>
<feature type="region of interest" description="Disordered" evidence="1">
    <location>
        <begin position="70"/>
        <end position="100"/>
    </location>
</feature>
<dbReference type="Gene3D" id="3.30.70.2970">
    <property type="entry name" value="Protein of unknown function (DUF541), domain 2"/>
    <property type="match status" value="1"/>
</dbReference>
<dbReference type="InterPro" id="IPR007497">
    <property type="entry name" value="SIMPL/DUF541"/>
</dbReference>
<dbReference type="Gene3D" id="3.30.110.170">
    <property type="entry name" value="Protein of unknown function (DUF541), domain 1"/>
    <property type="match status" value="1"/>
</dbReference>
<keyword evidence="3" id="KW-1185">Reference proteome</keyword>
<accession>A0A345E5V1</accession>
<dbReference type="PANTHER" id="PTHR34387">
    <property type="entry name" value="SLR1258 PROTEIN"/>
    <property type="match status" value="1"/>
</dbReference>
<dbReference type="AlphaFoldDB" id="A0A345E5V1"/>
<dbReference type="KEGG" id="haj:DU500_14680"/>
<dbReference type="Pfam" id="PF04402">
    <property type="entry name" value="SIMPL"/>
    <property type="match status" value="1"/>
</dbReference>
<dbReference type="PANTHER" id="PTHR34387:SF2">
    <property type="entry name" value="SLR1258 PROTEIN"/>
    <property type="match status" value="1"/>
</dbReference>
<feature type="compositionally biased region" description="Polar residues" evidence="1">
    <location>
        <begin position="77"/>
        <end position="89"/>
    </location>
</feature>
<name>A0A345E5V1_9EURY</name>
<proteinExistence type="predicted"/>
<dbReference type="InterPro" id="IPR052022">
    <property type="entry name" value="26kDa_periplasmic_antigen"/>
</dbReference>
<gene>
    <name evidence="2" type="ORF">DU500_14680</name>
</gene>
<dbReference type="EMBL" id="CP031150">
    <property type="protein sequence ID" value="AXG07573.1"/>
    <property type="molecule type" value="Genomic_DNA"/>
</dbReference>
<evidence type="ECO:0000313" key="2">
    <source>
        <dbReference type="EMBL" id="AXG07573.1"/>
    </source>
</evidence>
<organism evidence="2 3">
    <name type="scientific">Haloplanus rubicundus</name>
    <dbReference type="NCBI Taxonomy" id="1547898"/>
    <lineage>
        <taxon>Archaea</taxon>
        <taxon>Methanobacteriati</taxon>
        <taxon>Methanobacteriota</taxon>
        <taxon>Stenosarchaea group</taxon>
        <taxon>Halobacteria</taxon>
        <taxon>Halobacteriales</taxon>
        <taxon>Haloferacaceae</taxon>
        <taxon>Haloplanus</taxon>
    </lineage>
</organism>